<accession>A0A6C0K8U0</accession>
<dbReference type="GO" id="GO:0016740">
    <property type="term" value="F:transferase activity"/>
    <property type="evidence" value="ECO:0007669"/>
    <property type="project" value="UniProtKB-KW"/>
</dbReference>
<dbReference type="GO" id="GO:0008270">
    <property type="term" value="F:zinc ion binding"/>
    <property type="evidence" value="ECO:0007669"/>
    <property type="project" value="UniProtKB-KW"/>
</dbReference>
<evidence type="ECO:0000256" key="5">
    <source>
        <dbReference type="ARBA" id="ARBA00022786"/>
    </source>
</evidence>
<evidence type="ECO:0000256" key="4">
    <source>
        <dbReference type="ARBA" id="ARBA00022771"/>
    </source>
</evidence>
<evidence type="ECO:0000313" key="8">
    <source>
        <dbReference type="EMBL" id="QHU14475.1"/>
    </source>
</evidence>
<dbReference type="PROSITE" id="PS51873">
    <property type="entry name" value="TRIAD"/>
    <property type="match status" value="1"/>
</dbReference>
<dbReference type="InterPro" id="IPR044066">
    <property type="entry name" value="TRIAD_supradom"/>
</dbReference>
<proteinExistence type="predicted"/>
<keyword evidence="4" id="KW-0863">Zinc-finger</keyword>
<name>A0A6C0K8U0_9ZZZZ</name>
<reference evidence="8" key="1">
    <citation type="journal article" date="2020" name="Nature">
        <title>Giant virus diversity and host interactions through global metagenomics.</title>
        <authorList>
            <person name="Schulz F."/>
            <person name="Roux S."/>
            <person name="Paez-Espino D."/>
            <person name="Jungbluth S."/>
            <person name="Walsh D.A."/>
            <person name="Denef V.J."/>
            <person name="McMahon K.D."/>
            <person name="Konstantinidis K.T."/>
            <person name="Eloe-Fadrosh E.A."/>
            <person name="Kyrpides N.C."/>
            <person name="Woyke T."/>
        </authorList>
    </citation>
    <scope>NUCLEOTIDE SEQUENCE</scope>
    <source>
        <strain evidence="8">GVMAG-S-1102113-118</strain>
    </source>
</reference>
<keyword evidence="1" id="KW-0808">Transferase</keyword>
<dbReference type="AlphaFoldDB" id="A0A6C0K8U0"/>
<keyword evidence="3" id="KW-0677">Repeat</keyword>
<dbReference type="EMBL" id="MN740841">
    <property type="protein sequence ID" value="QHU14475.1"/>
    <property type="molecule type" value="Genomic_DNA"/>
</dbReference>
<organism evidence="8">
    <name type="scientific">viral metagenome</name>
    <dbReference type="NCBI Taxonomy" id="1070528"/>
    <lineage>
        <taxon>unclassified sequences</taxon>
        <taxon>metagenomes</taxon>
        <taxon>organismal metagenomes</taxon>
    </lineage>
</organism>
<evidence type="ECO:0000256" key="1">
    <source>
        <dbReference type="ARBA" id="ARBA00022679"/>
    </source>
</evidence>
<dbReference type="Gene3D" id="1.20.120.1750">
    <property type="match status" value="1"/>
</dbReference>
<keyword evidence="6" id="KW-0862">Zinc</keyword>
<sequence length="508" mass="58235">MDCQICYEPLNASTRASVNCSKECGTVQCRECVQRFIVGNAPHRPSCMGCGETWSDEFVGRTMTKKFVSSEIAGITRQRLFEQEQMRFPDTQRHIVHTRLRRKRGQLNRTLAAAKVSMRRKLRMAERYSLGGEEALVALELSGCVTLQADVLRMTGEISEISGEIRSSRPKGKKNPFVKGCCREPCRGFLSTGWKCGVCEEYSCSKCHEPKDDDHQCDPDNVATVKLLAKDTKRCPKCACGVTKISGCDHMWCTNCNTGFSWRSGLELDNSVQTNTLYYEYMRRTQGSVPRAPGDCGAPQDYTFFTSLYDLQECIRRSTWDPPSLFAAERLHMYCEVQRHMQLVESLWLNRDTEPEALKLRIRYLEGDMTKRSFVQTLKNREAASVGNQVVRDLVDTFCNVMQRLLSKTTEVYMEKFPNWERRNTNFMDAATVREFQNMVVEMDHLVQLTNTVFAETRETYGRKNGFALQFVDSAEAIVLRVSSSRTVRYETGRHFATFDSWENCLNN</sequence>
<evidence type="ECO:0000256" key="3">
    <source>
        <dbReference type="ARBA" id="ARBA00022737"/>
    </source>
</evidence>
<keyword evidence="2" id="KW-0479">Metal-binding</keyword>
<protein>
    <recommendedName>
        <fullName evidence="7">RING-type domain-containing protein</fullName>
    </recommendedName>
</protein>
<feature type="domain" description="RING-type" evidence="7">
    <location>
        <begin position="1"/>
        <end position="285"/>
    </location>
</feature>
<evidence type="ECO:0000256" key="6">
    <source>
        <dbReference type="ARBA" id="ARBA00022833"/>
    </source>
</evidence>
<dbReference type="SUPFAM" id="SSF57850">
    <property type="entry name" value="RING/U-box"/>
    <property type="match status" value="1"/>
</dbReference>
<evidence type="ECO:0000256" key="2">
    <source>
        <dbReference type="ARBA" id="ARBA00022723"/>
    </source>
</evidence>
<evidence type="ECO:0000259" key="7">
    <source>
        <dbReference type="PROSITE" id="PS51873"/>
    </source>
</evidence>
<keyword evidence="5" id="KW-0833">Ubl conjugation pathway</keyword>